<reference evidence="1" key="3">
    <citation type="journal article" date="2019" name="Int. J. Syst. Evol. Microbiol.">
        <title>Geobacillus proteiniphilus sp. nov., a thermophilic bacterium isolated from a high-temperature heavy oil reservoir in China.</title>
        <authorList>
            <person name="Semenova E.M."/>
            <person name="Sokolova D.S."/>
            <person name="Grouzdev D.S."/>
            <person name="Poltaraus A.B."/>
            <person name="Vinokurova N.G."/>
            <person name="Tourova T.P."/>
            <person name="Nazina T.N."/>
        </authorList>
    </citation>
    <scope>NUCLEOTIDE SEQUENCE</scope>
    <source>
        <strain evidence="1">1017</strain>
    </source>
</reference>
<protein>
    <submittedName>
        <fullName evidence="1">Uncharacterized protein</fullName>
    </submittedName>
</protein>
<dbReference type="EMBL" id="MQMG01000025">
    <property type="protein sequence ID" value="OKO93069.1"/>
    <property type="molecule type" value="Genomic_DNA"/>
</dbReference>
<evidence type="ECO:0000313" key="1">
    <source>
        <dbReference type="EMBL" id="OKO93069.1"/>
    </source>
</evidence>
<proteinExistence type="predicted"/>
<name>A0A1Q5SYH7_9BACL</name>
<evidence type="ECO:0000313" key="2">
    <source>
        <dbReference type="EMBL" id="WMJ16371.1"/>
    </source>
</evidence>
<dbReference type="EMBL" id="CP133076">
    <property type="protein sequence ID" value="WMJ16371.1"/>
    <property type="molecule type" value="Genomic_DNA"/>
</dbReference>
<evidence type="ECO:0000313" key="4">
    <source>
        <dbReference type="Proteomes" id="UP001223761"/>
    </source>
</evidence>
<gene>
    <name evidence="1" type="ORF">BRO54_2132</name>
    <name evidence="2" type="ORF">RA955_17355</name>
</gene>
<dbReference type="AlphaFoldDB" id="A0A1Q5SYH7"/>
<dbReference type="Proteomes" id="UP001223761">
    <property type="component" value="Chromosome"/>
</dbReference>
<sequence>MKWEDICQAFPNRWVLIEAVDAYTNEDNKRILNHIVPIEAFSDPMEAMRAYKRLHKETPHRELYVLHTNRKEINISERRWAGVWRG</sequence>
<reference evidence="1 3" key="1">
    <citation type="submission" date="2016-11" db="EMBL/GenBank/DDBJ databases">
        <authorList>
            <person name="Kadnikov V."/>
            <person name="Nazina T."/>
        </authorList>
    </citation>
    <scope>NUCLEOTIDE SEQUENCE [LARGE SCALE GENOMIC DNA]</scope>
    <source>
        <strain evidence="1 3">1017</strain>
    </source>
</reference>
<reference evidence="2 4" key="4">
    <citation type="submission" date="2023-08" db="EMBL/GenBank/DDBJ databases">
        <title>Genome sequencing of the thermostable Gram positive bacteria Geobacillus proteiniphilus strain T-6.</title>
        <authorList>
            <person name="Shulami S."/>
            <person name="Shoham Y."/>
        </authorList>
    </citation>
    <scope>NUCLEOTIDE SEQUENCE [LARGE SCALE GENOMIC DNA]</scope>
    <source>
        <strain evidence="2 4">T-6</strain>
    </source>
</reference>
<evidence type="ECO:0000313" key="3">
    <source>
        <dbReference type="Proteomes" id="UP000186030"/>
    </source>
</evidence>
<dbReference type="Proteomes" id="UP000186030">
    <property type="component" value="Unassembled WGS sequence"/>
</dbReference>
<dbReference type="RefSeq" id="WP_074043866.1">
    <property type="nucleotide sequence ID" value="NZ_CP133076.1"/>
</dbReference>
<organism evidence="1 3">
    <name type="scientific">Geobacillus proteiniphilus</name>
    <dbReference type="NCBI Taxonomy" id="860353"/>
    <lineage>
        <taxon>Bacteria</taxon>
        <taxon>Bacillati</taxon>
        <taxon>Bacillota</taxon>
        <taxon>Bacilli</taxon>
        <taxon>Bacillales</taxon>
        <taxon>Anoxybacillaceae</taxon>
        <taxon>Geobacillus</taxon>
    </lineage>
</organism>
<reference evidence="3" key="2">
    <citation type="submission" date="2017-01" db="EMBL/GenBank/DDBJ databases">
        <title>Genome sequencing and annotation of Geobacillus sp. 1017, a Hydrocarbon-Oxidizing Thermophilic Bacterium Isolated from a Heavy Oil Reservoir (China).</title>
        <authorList>
            <person name="Kadnikov V.V."/>
            <person name="Mardanov A.V."/>
            <person name="Poltaraus A.B."/>
            <person name="Sokolova D.S."/>
            <person name="Semenova E.M."/>
            <person name="Ravin N.V."/>
            <person name="Tourova T.P."/>
            <person name="Nazina T.N."/>
        </authorList>
    </citation>
    <scope>NUCLEOTIDE SEQUENCE [LARGE SCALE GENOMIC DNA]</scope>
    <source>
        <strain evidence="3">1017</strain>
    </source>
</reference>
<keyword evidence="4" id="KW-1185">Reference proteome</keyword>
<accession>A0A1Q5SYH7</accession>